<gene>
    <name evidence="2" type="ORF">SMN809_LOCUS49039</name>
</gene>
<accession>A0A8S3BLZ7</accession>
<comment type="caution">
    <text evidence="2">The sequence shown here is derived from an EMBL/GenBank/DDBJ whole genome shotgun (WGS) entry which is preliminary data.</text>
</comment>
<evidence type="ECO:0000313" key="2">
    <source>
        <dbReference type="EMBL" id="CAF4843285.1"/>
    </source>
</evidence>
<dbReference type="Proteomes" id="UP000676336">
    <property type="component" value="Unassembled WGS sequence"/>
</dbReference>
<feature type="non-terminal residue" evidence="2">
    <location>
        <position position="1"/>
    </location>
</feature>
<feature type="region of interest" description="Disordered" evidence="1">
    <location>
        <begin position="60"/>
        <end position="80"/>
    </location>
</feature>
<dbReference type="EMBL" id="CAJOBI010159009">
    <property type="protein sequence ID" value="CAF4843285.1"/>
    <property type="molecule type" value="Genomic_DNA"/>
</dbReference>
<feature type="non-terminal residue" evidence="2">
    <location>
        <position position="80"/>
    </location>
</feature>
<dbReference type="AlphaFoldDB" id="A0A8S3BLZ7"/>
<evidence type="ECO:0000313" key="3">
    <source>
        <dbReference type="Proteomes" id="UP000676336"/>
    </source>
</evidence>
<proteinExistence type="predicted"/>
<sequence length="80" mass="9500">DRLAESFNYPVRDVKLILQQRTKRRMRVRPRPPSSVFGIKDDDEREKIIREHIIKRDLRNSKNEALEKDDGEPVDCQVLA</sequence>
<organism evidence="2 3">
    <name type="scientific">Rotaria magnacalcarata</name>
    <dbReference type="NCBI Taxonomy" id="392030"/>
    <lineage>
        <taxon>Eukaryota</taxon>
        <taxon>Metazoa</taxon>
        <taxon>Spiralia</taxon>
        <taxon>Gnathifera</taxon>
        <taxon>Rotifera</taxon>
        <taxon>Eurotatoria</taxon>
        <taxon>Bdelloidea</taxon>
        <taxon>Philodinida</taxon>
        <taxon>Philodinidae</taxon>
        <taxon>Rotaria</taxon>
    </lineage>
</organism>
<name>A0A8S3BLZ7_9BILA</name>
<protein>
    <submittedName>
        <fullName evidence="2">Uncharacterized protein</fullName>
    </submittedName>
</protein>
<evidence type="ECO:0000256" key="1">
    <source>
        <dbReference type="SAM" id="MobiDB-lite"/>
    </source>
</evidence>
<reference evidence="2" key="1">
    <citation type="submission" date="2021-02" db="EMBL/GenBank/DDBJ databases">
        <authorList>
            <person name="Nowell W R."/>
        </authorList>
    </citation>
    <scope>NUCLEOTIDE SEQUENCE</scope>
</reference>